<dbReference type="InterPro" id="IPR002213">
    <property type="entry name" value="UDP_glucos_trans"/>
</dbReference>
<feature type="domain" description="Erythromycin biosynthesis protein CIII-like C-terminal" evidence="6">
    <location>
        <begin position="252"/>
        <end position="385"/>
    </location>
</feature>
<keyword evidence="9" id="KW-1185">Reference proteome</keyword>
<dbReference type="Pfam" id="PF06722">
    <property type="entry name" value="EryCIII-like_C"/>
    <property type="match status" value="1"/>
</dbReference>
<sequence>MRYLFTTVPGSSHVLPLVPLAHAALAAGHEVAVATSGAGLSSAVSAGLTAIATDDGRSARPYEEMARVMHETDRGSRQSDAELVDYFGATFAEVGSAMLPGLLEAAGDWRADAVLYPPPHPAGLLAARALGVPAVLHNLGIRRPTFGPALAKLEPLARRLGVSGPREADLQIDLSAPSLANHVQGPPQENTIPHTLSMHPSPYNGAGPLPAWALRRPGDGTRRVVVTLGSLPASYGRGELLRDIILGTAGLGVELIVATGDVELPALPRPLPGHARLVGWVPLRPLLATSDVLIHHGGLSSMYTAFVAGVPQCLIPAPGVGGGPNARIVSGRGAGLGLAMDEVTPEAVRSTLRDLLDRPDYGRASADVAAEIAAMPPPAEVIGRLDRFVAGAGSTAPSAPPPAGTSPETAGGRSGR</sequence>
<proteinExistence type="inferred from homology"/>
<dbReference type="InterPro" id="IPR010610">
    <property type="entry name" value="EryCIII-like_C"/>
</dbReference>
<feature type="domain" description="Erythromycin biosynthesis protein CIII-like N-terminal" evidence="7">
    <location>
        <begin position="25"/>
        <end position="229"/>
    </location>
</feature>
<keyword evidence="5" id="KW-0732">Signal</keyword>
<name>A0ABU2JMC2_9ACTN</name>
<dbReference type="Pfam" id="PF21036">
    <property type="entry name" value="EryCIII-like_N"/>
    <property type="match status" value="1"/>
</dbReference>
<evidence type="ECO:0000259" key="7">
    <source>
        <dbReference type="Pfam" id="PF21036"/>
    </source>
</evidence>
<accession>A0ABU2JMC2</accession>
<dbReference type="PANTHER" id="PTHR48050">
    <property type="entry name" value="STEROL 3-BETA-GLUCOSYLTRANSFERASE"/>
    <property type="match status" value="1"/>
</dbReference>
<evidence type="ECO:0000313" key="8">
    <source>
        <dbReference type="EMBL" id="MDT0266130.1"/>
    </source>
</evidence>
<evidence type="ECO:0000256" key="3">
    <source>
        <dbReference type="ARBA" id="ARBA00022679"/>
    </source>
</evidence>
<comment type="similarity">
    <text evidence="1">Belongs to the glycosyltransferase 28 family.</text>
</comment>
<evidence type="ECO:0000256" key="4">
    <source>
        <dbReference type="SAM" id="MobiDB-lite"/>
    </source>
</evidence>
<evidence type="ECO:0000256" key="5">
    <source>
        <dbReference type="SAM" id="SignalP"/>
    </source>
</evidence>
<keyword evidence="2" id="KW-0328">Glycosyltransferase</keyword>
<protein>
    <submittedName>
        <fullName evidence="8">Glycosyltransferase</fullName>
    </submittedName>
</protein>
<evidence type="ECO:0000256" key="1">
    <source>
        <dbReference type="ARBA" id="ARBA00006962"/>
    </source>
</evidence>
<evidence type="ECO:0000259" key="6">
    <source>
        <dbReference type="Pfam" id="PF06722"/>
    </source>
</evidence>
<dbReference type="PANTHER" id="PTHR48050:SF13">
    <property type="entry name" value="STEROL 3-BETA-GLUCOSYLTRANSFERASE UGT80A2"/>
    <property type="match status" value="1"/>
</dbReference>
<gene>
    <name evidence="8" type="ORF">RM844_07450</name>
</gene>
<dbReference type="InterPro" id="IPR050426">
    <property type="entry name" value="Glycosyltransferase_28"/>
</dbReference>
<dbReference type="EMBL" id="JAVREO010000003">
    <property type="protein sequence ID" value="MDT0266130.1"/>
    <property type="molecule type" value="Genomic_DNA"/>
</dbReference>
<feature type="chain" id="PRO_5046235706" evidence="5">
    <location>
        <begin position="27"/>
        <end position="416"/>
    </location>
</feature>
<evidence type="ECO:0000313" key="9">
    <source>
        <dbReference type="Proteomes" id="UP001183410"/>
    </source>
</evidence>
<feature type="region of interest" description="Disordered" evidence="4">
    <location>
        <begin position="391"/>
        <end position="416"/>
    </location>
</feature>
<keyword evidence="3" id="KW-0808">Transferase</keyword>
<dbReference type="CDD" id="cd03784">
    <property type="entry name" value="GT1_Gtf-like"/>
    <property type="match status" value="1"/>
</dbReference>
<feature type="compositionally biased region" description="Low complexity" evidence="4">
    <location>
        <begin position="405"/>
        <end position="416"/>
    </location>
</feature>
<organism evidence="8 9">
    <name type="scientific">Streptomyces chisholmiae</name>
    <dbReference type="NCBI Taxonomy" id="3075540"/>
    <lineage>
        <taxon>Bacteria</taxon>
        <taxon>Bacillati</taxon>
        <taxon>Actinomycetota</taxon>
        <taxon>Actinomycetes</taxon>
        <taxon>Kitasatosporales</taxon>
        <taxon>Streptomycetaceae</taxon>
        <taxon>Streptomyces</taxon>
    </lineage>
</organism>
<dbReference type="InterPro" id="IPR048284">
    <property type="entry name" value="EryCIII-like_N"/>
</dbReference>
<dbReference type="RefSeq" id="WP_311666133.1">
    <property type="nucleotide sequence ID" value="NZ_JAVREO010000003.1"/>
</dbReference>
<feature type="signal peptide" evidence="5">
    <location>
        <begin position="1"/>
        <end position="26"/>
    </location>
</feature>
<dbReference type="Proteomes" id="UP001183410">
    <property type="component" value="Unassembled WGS sequence"/>
</dbReference>
<evidence type="ECO:0000256" key="2">
    <source>
        <dbReference type="ARBA" id="ARBA00022676"/>
    </source>
</evidence>
<reference evidence="9" key="1">
    <citation type="submission" date="2023-07" db="EMBL/GenBank/DDBJ databases">
        <title>30 novel species of actinomycetes from the DSMZ collection.</title>
        <authorList>
            <person name="Nouioui I."/>
        </authorList>
    </citation>
    <scope>NUCLEOTIDE SEQUENCE [LARGE SCALE GENOMIC DNA]</scope>
    <source>
        <strain evidence="9">DSM 44915</strain>
    </source>
</reference>
<dbReference type="SUPFAM" id="SSF53756">
    <property type="entry name" value="UDP-Glycosyltransferase/glycogen phosphorylase"/>
    <property type="match status" value="1"/>
</dbReference>
<comment type="caution">
    <text evidence="8">The sequence shown here is derived from an EMBL/GenBank/DDBJ whole genome shotgun (WGS) entry which is preliminary data.</text>
</comment>
<dbReference type="Gene3D" id="3.40.50.2000">
    <property type="entry name" value="Glycogen Phosphorylase B"/>
    <property type="match status" value="2"/>
</dbReference>